<evidence type="ECO:0000313" key="2">
    <source>
        <dbReference type="EMBL" id="TQM81631.1"/>
    </source>
</evidence>
<dbReference type="GO" id="GO:0016887">
    <property type="term" value="F:ATP hydrolysis activity"/>
    <property type="evidence" value="ECO:0007669"/>
    <property type="project" value="TreeGrafter"/>
</dbReference>
<keyword evidence="3" id="KW-1185">Reference proteome</keyword>
<evidence type="ECO:0000313" key="3">
    <source>
        <dbReference type="Proteomes" id="UP000316628"/>
    </source>
</evidence>
<dbReference type="PANTHER" id="PTHR43384:SF11">
    <property type="entry name" value="SEPTUM SITE DETERMINING PROTEIN"/>
    <property type="match status" value="1"/>
</dbReference>
<dbReference type="Pfam" id="PF26563">
    <property type="entry name" value="Rv3660c_N"/>
    <property type="match status" value="1"/>
</dbReference>
<organism evidence="2 3">
    <name type="scientific">Saccharothrix saharensis</name>
    <dbReference type="NCBI Taxonomy" id="571190"/>
    <lineage>
        <taxon>Bacteria</taxon>
        <taxon>Bacillati</taxon>
        <taxon>Actinomycetota</taxon>
        <taxon>Actinomycetes</taxon>
        <taxon>Pseudonocardiales</taxon>
        <taxon>Pseudonocardiaceae</taxon>
        <taxon>Saccharothrix</taxon>
    </lineage>
</organism>
<dbReference type="Proteomes" id="UP000316628">
    <property type="component" value="Unassembled WGS sequence"/>
</dbReference>
<dbReference type="PANTHER" id="PTHR43384">
    <property type="entry name" value="SEPTUM SITE-DETERMINING PROTEIN MIND HOMOLOG, CHLOROPLASTIC-RELATED"/>
    <property type="match status" value="1"/>
</dbReference>
<proteinExistence type="predicted"/>
<dbReference type="GO" id="GO:0051782">
    <property type="term" value="P:negative regulation of cell division"/>
    <property type="evidence" value="ECO:0007669"/>
    <property type="project" value="TreeGrafter"/>
</dbReference>
<sequence length="350" mass="35646">MKRPVALVTDTGLVDEVLHAAAVAGCELERVVDATALRGRWHGAAALVLDFEAVVACAGFPRRPGVHVVGAGPPGPEVWRRALALGAEQVLELPAEQERLRAVLADASEERPDGEGRVLAILGARGGAGASVLAVAVGQAVLAAGGDGLLVDCDPWGGGLDLTLGAERQEGLRWSTVQLKGGRVPASALRSALPGRAGNRGSLTVLSCGRTGPGPEPDAVAAVVEAGRRAGGTVVCDVPRHLTTAGCAALDRADLAVLVVPADVKACMAAKTLVDRTAERGVRLKAVVRGPAPGGLTTAQVVEAVNIPLLATMRPEPRLARALDNGQFPKPSRGPLARAARTVLAALNTS</sequence>
<protein>
    <submittedName>
        <fullName evidence="2">Secretion/DNA translocation related CpaE-like protein</fullName>
    </submittedName>
</protein>
<dbReference type="InterPro" id="IPR050625">
    <property type="entry name" value="ParA/MinD_ATPase"/>
</dbReference>
<name>A0A543JFT8_9PSEU</name>
<dbReference type="GO" id="GO:0009898">
    <property type="term" value="C:cytoplasmic side of plasma membrane"/>
    <property type="evidence" value="ECO:0007669"/>
    <property type="project" value="TreeGrafter"/>
</dbReference>
<evidence type="ECO:0000259" key="1">
    <source>
        <dbReference type="Pfam" id="PF26563"/>
    </source>
</evidence>
<dbReference type="GO" id="GO:0005829">
    <property type="term" value="C:cytosol"/>
    <property type="evidence" value="ECO:0007669"/>
    <property type="project" value="TreeGrafter"/>
</dbReference>
<accession>A0A543JFT8</accession>
<dbReference type="Gene3D" id="3.40.50.300">
    <property type="entry name" value="P-loop containing nucleotide triphosphate hydrolases"/>
    <property type="match status" value="1"/>
</dbReference>
<dbReference type="NCBIfam" id="TIGR03815">
    <property type="entry name" value="CpaE_hom_Actino"/>
    <property type="match status" value="1"/>
</dbReference>
<reference evidence="2 3" key="1">
    <citation type="submission" date="2019-06" db="EMBL/GenBank/DDBJ databases">
        <title>Sequencing the genomes of 1000 actinobacteria strains.</title>
        <authorList>
            <person name="Klenk H.-P."/>
        </authorList>
    </citation>
    <scope>NUCLEOTIDE SEQUENCE [LARGE SCALE GENOMIC DNA]</scope>
    <source>
        <strain evidence="2 3">DSM 45456</strain>
    </source>
</reference>
<dbReference type="EMBL" id="VFPP01000001">
    <property type="protein sequence ID" value="TQM81631.1"/>
    <property type="molecule type" value="Genomic_DNA"/>
</dbReference>
<gene>
    <name evidence="2" type="ORF">FHX81_4000</name>
</gene>
<dbReference type="OrthoDB" id="3252838at2"/>
<dbReference type="InterPro" id="IPR059050">
    <property type="entry name" value="Rv3660c_N"/>
</dbReference>
<dbReference type="InterPro" id="IPR027417">
    <property type="entry name" value="P-loop_NTPase"/>
</dbReference>
<dbReference type="GO" id="GO:0005524">
    <property type="term" value="F:ATP binding"/>
    <property type="evidence" value="ECO:0007669"/>
    <property type="project" value="TreeGrafter"/>
</dbReference>
<comment type="caution">
    <text evidence="2">The sequence shown here is derived from an EMBL/GenBank/DDBJ whole genome shotgun (WGS) entry which is preliminary data.</text>
</comment>
<dbReference type="AlphaFoldDB" id="A0A543JFT8"/>
<dbReference type="InterPro" id="IPR022521">
    <property type="entry name" value="Rv3660c"/>
</dbReference>
<feature type="domain" description="Rv3660c-like CheY-like N-terminal" evidence="1">
    <location>
        <begin position="8"/>
        <end position="112"/>
    </location>
</feature>
<dbReference type="RefSeq" id="WP_141979567.1">
    <property type="nucleotide sequence ID" value="NZ_VFPP01000001.1"/>
</dbReference>
<dbReference type="SUPFAM" id="SSF52540">
    <property type="entry name" value="P-loop containing nucleoside triphosphate hydrolases"/>
    <property type="match status" value="1"/>
</dbReference>